<dbReference type="Proteomes" id="UP000712281">
    <property type="component" value="Unassembled WGS sequence"/>
</dbReference>
<sequence>MFAGAVTSIVQLLKAGTMLSKENSEVTLFTLLLANENRITIGESASLAWNHEIWVHY</sequence>
<evidence type="ECO:0000313" key="2">
    <source>
        <dbReference type="Proteomes" id="UP000712281"/>
    </source>
</evidence>
<name>A0A8S9HFG5_BRACR</name>
<protein>
    <submittedName>
        <fullName evidence="1">Uncharacterized protein</fullName>
    </submittedName>
</protein>
<evidence type="ECO:0000313" key="1">
    <source>
        <dbReference type="EMBL" id="KAF2555800.1"/>
    </source>
</evidence>
<gene>
    <name evidence="1" type="ORF">F2Q68_00015829</name>
</gene>
<proteinExistence type="predicted"/>
<dbReference type="EMBL" id="QGKW02001940">
    <property type="protein sequence ID" value="KAF2555800.1"/>
    <property type="molecule type" value="Genomic_DNA"/>
</dbReference>
<reference evidence="1" key="1">
    <citation type="submission" date="2019-12" db="EMBL/GenBank/DDBJ databases">
        <title>Genome sequencing and annotation of Brassica cretica.</title>
        <authorList>
            <person name="Studholme D.J."/>
            <person name="Sarris P.F."/>
        </authorList>
    </citation>
    <scope>NUCLEOTIDE SEQUENCE</scope>
    <source>
        <strain evidence="1">PFS-001/15</strain>
        <tissue evidence="1">Leaf</tissue>
    </source>
</reference>
<organism evidence="1 2">
    <name type="scientific">Brassica cretica</name>
    <name type="common">Mustard</name>
    <dbReference type="NCBI Taxonomy" id="69181"/>
    <lineage>
        <taxon>Eukaryota</taxon>
        <taxon>Viridiplantae</taxon>
        <taxon>Streptophyta</taxon>
        <taxon>Embryophyta</taxon>
        <taxon>Tracheophyta</taxon>
        <taxon>Spermatophyta</taxon>
        <taxon>Magnoliopsida</taxon>
        <taxon>eudicotyledons</taxon>
        <taxon>Gunneridae</taxon>
        <taxon>Pentapetalae</taxon>
        <taxon>rosids</taxon>
        <taxon>malvids</taxon>
        <taxon>Brassicales</taxon>
        <taxon>Brassicaceae</taxon>
        <taxon>Brassiceae</taxon>
        <taxon>Brassica</taxon>
    </lineage>
</organism>
<accession>A0A8S9HFG5</accession>
<comment type="caution">
    <text evidence="1">The sequence shown here is derived from an EMBL/GenBank/DDBJ whole genome shotgun (WGS) entry which is preliminary data.</text>
</comment>
<dbReference type="AlphaFoldDB" id="A0A8S9HFG5"/>